<proteinExistence type="predicted"/>
<gene>
    <name evidence="2" type="ORF">CALVIDRAFT_597761</name>
</gene>
<sequence length="96" mass="9573">MGRSAKSHKRVKKSKPSTSSYPAPKPTPAGAPPVPPPVKKRAAGSGLKAKAKASSGGTKGGPLLGGADYVTLALGGRRRAQQEAEKLAQVSGDGTA</sequence>
<protein>
    <submittedName>
        <fullName evidence="2">Uncharacterized protein</fullName>
    </submittedName>
</protein>
<feature type="compositionally biased region" description="Low complexity" evidence="1">
    <location>
        <begin position="43"/>
        <end position="56"/>
    </location>
</feature>
<accession>A0A167MSV8</accession>
<dbReference type="EMBL" id="KV417281">
    <property type="protein sequence ID" value="KZO97030.1"/>
    <property type="molecule type" value="Genomic_DNA"/>
</dbReference>
<feature type="compositionally biased region" description="Pro residues" evidence="1">
    <location>
        <begin position="23"/>
        <end position="37"/>
    </location>
</feature>
<name>A0A167MSV8_CALVF</name>
<dbReference type="Proteomes" id="UP000076738">
    <property type="component" value="Unassembled WGS sequence"/>
</dbReference>
<feature type="region of interest" description="Disordered" evidence="1">
    <location>
        <begin position="1"/>
        <end position="67"/>
    </location>
</feature>
<evidence type="ECO:0000313" key="2">
    <source>
        <dbReference type="EMBL" id="KZO97030.1"/>
    </source>
</evidence>
<dbReference type="OrthoDB" id="3238347at2759"/>
<evidence type="ECO:0000256" key="1">
    <source>
        <dbReference type="SAM" id="MobiDB-lite"/>
    </source>
</evidence>
<evidence type="ECO:0000313" key="3">
    <source>
        <dbReference type="Proteomes" id="UP000076738"/>
    </source>
</evidence>
<reference evidence="2 3" key="1">
    <citation type="journal article" date="2016" name="Mol. Biol. Evol.">
        <title>Comparative Genomics of Early-Diverging Mushroom-Forming Fungi Provides Insights into the Origins of Lignocellulose Decay Capabilities.</title>
        <authorList>
            <person name="Nagy L.G."/>
            <person name="Riley R."/>
            <person name="Tritt A."/>
            <person name="Adam C."/>
            <person name="Daum C."/>
            <person name="Floudas D."/>
            <person name="Sun H."/>
            <person name="Yadav J.S."/>
            <person name="Pangilinan J."/>
            <person name="Larsson K.H."/>
            <person name="Matsuura K."/>
            <person name="Barry K."/>
            <person name="Labutti K."/>
            <person name="Kuo R."/>
            <person name="Ohm R.A."/>
            <person name="Bhattacharya S.S."/>
            <person name="Shirouzu T."/>
            <person name="Yoshinaga Y."/>
            <person name="Martin F.M."/>
            <person name="Grigoriev I.V."/>
            <person name="Hibbett D.S."/>
        </authorList>
    </citation>
    <scope>NUCLEOTIDE SEQUENCE [LARGE SCALE GENOMIC DNA]</scope>
    <source>
        <strain evidence="2 3">TUFC12733</strain>
    </source>
</reference>
<feature type="compositionally biased region" description="Basic residues" evidence="1">
    <location>
        <begin position="1"/>
        <end position="15"/>
    </location>
</feature>
<dbReference type="AlphaFoldDB" id="A0A167MSV8"/>
<organism evidence="2 3">
    <name type="scientific">Calocera viscosa (strain TUFC12733)</name>
    <dbReference type="NCBI Taxonomy" id="1330018"/>
    <lineage>
        <taxon>Eukaryota</taxon>
        <taxon>Fungi</taxon>
        <taxon>Dikarya</taxon>
        <taxon>Basidiomycota</taxon>
        <taxon>Agaricomycotina</taxon>
        <taxon>Dacrymycetes</taxon>
        <taxon>Dacrymycetales</taxon>
        <taxon>Dacrymycetaceae</taxon>
        <taxon>Calocera</taxon>
    </lineage>
</organism>
<keyword evidence="3" id="KW-1185">Reference proteome</keyword>